<feature type="region of interest" description="Disordered" evidence="1">
    <location>
        <begin position="213"/>
        <end position="233"/>
    </location>
</feature>
<accession>A0A284QQ55</accession>
<dbReference type="AlphaFoldDB" id="A0A284QQ55"/>
<feature type="compositionally biased region" description="Polar residues" evidence="1">
    <location>
        <begin position="140"/>
        <end position="150"/>
    </location>
</feature>
<evidence type="ECO:0000313" key="3">
    <source>
        <dbReference type="Proteomes" id="UP000219338"/>
    </source>
</evidence>
<organism evidence="2 3">
    <name type="scientific">Armillaria ostoyae</name>
    <name type="common">Armillaria root rot fungus</name>
    <dbReference type="NCBI Taxonomy" id="47428"/>
    <lineage>
        <taxon>Eukaryota</taxon>
        <taxon>Fungi</taxon>
        <taxon>Dikarya</taxon>
        <taxon>Basidiomycota</taxon>
        <taxon>Agaricomycotina</taxon>
        <taxon>Agaricomycetes</taxon>
        <taxon>Agaricomycetidae</taxon>
        <taxon>Agaricales</taxon>
        <taxon>Marasmiineae</taxon>
        <taxon>Physalacriaceae</taxon>
        <taxon>Armillaria</taxon>
    </lineage>
</organism>
<dbReference type="EMBL" id="FUEG01000001">
    <property type="protein sequence ID" value="SJK98561.1"/>
    <property type="molecule type" value="Genomic_DNA"/>
</dbReference>
<gene>
    <name evidence="2" type="ORF">ARMOST_01829</name>
</gene>
<dbReference type="OMA" id="ANGAWIY"/>
<evidence type="ECO:0000256" key="1">
    <source>
        <dbReference type="SAM" id="MobiDB-lite"/>
    </source>
</evidence>
<dbReference type="InterPro" id="IPR052055">
    <property type="entry name" value="Hepadnavirus_pol/RT"/>
</dbReference>
<dbReference type="PANTHER" id="PTHR33050">
    <property type="entry name" value="REVERSE TRANSCRIPTASE DOMAIN-CONTAINING PROTEIN"/>
    <property type="match status" value="1"/>
</dbReference>
<feature type="region of interest" description="Disordered" evidence="1">
    <location>
        <begin position="117"/>
        <end position="150"/>
    </location>
</feature>
<evidence type="ECO:0000313" key="2">
    <source>
        <dbReference type="EMBL" id="SJK98561.1"/>
    </source>
</evidence>
<feature type="compositionally biased region" description="Basic and acidic residues" evidence="1">
    <location>
        <begin position="125"/>
        <end position="139"/>
    </location>
</feature>
<evidence type="ECO:0008006" key="4">
    <source>
        <dbReference type="Google" id="ProtNLM"/>
    </source>
</evidence>
<reference evidence="3" key="1">
    <citation type="journal article" date="2017" name="Nat. Ecol. Evol.">
        <title>Genome expansion and lineage-specific genetic innovations in the forest pathogenic fungi Armillaria.</title>
        <authorList>
            <person name="Sipos G."/>
            <person name="Prasanna A.N."/>
            <person name="Walter M.C."/>
            <person name="O'Connor E."/>
            <person name="Balint B."/>
            <person name="Krizsan K."/>
            <person name="Kiss B."/>
            <person name="Hess J."/>
            <person name="Varga T."/>
            <person name="Slot J."/>
            <person name="Riley R."/>
            <person name="Boka B."/>
            <person name="Rigling D."/>
            <person name="Barry K."/>
            <person name="Lee J."/>
            <person name="Mihaltcheva S."/>
            <person name="LaButti K."/>
            <person name="Lipzen A."/>
            <person name="Waldron R."/>
            <person name="Moloney N.M."/>
            <person name="Sperisen C."/>
            <person name="Kredics L."/>
            <person name="Vagvoelgyi C."/>
            <person name="Patrignani A."/>
            <person name="Fitzpatrick D."/>
            <person name="Nagy I."/>
            <person name="Doyle S."/>
            <person name="Anderson J.B."/>
            <person name="Grigoriev I.V."/>
            <person name="Gueldener U."/>
            <person name="Muensterkoetter M."/>
            <person name="Nagy L.G."/>
        </authorList>
    </citation>
    <scope>NUCLEOTIDE SEQUENCE [LARGE SCALE GENOMIC DNA]</scope>
    <source>
        <strain evidence="3">C18/9</strain>
    </source>
</reference>
<dbReference type="STRING" id="47428.A0A284QQ55"/>
<protein>
    <recommendedName>
        <fullName evidence="4">Reverse transcriptase domain-containing protein</fullName>
    </recommendedName>
</protein>
<name>A0A284QQ55_ARMOS</name>
<dbReference type="OrthoDB" id="2678913at2759"/>
<dbReference type="PANTHER" id="PTHR33050:SF7">
    <property type="entry name" value="RIBONUCLEASE H"/>
    <property type="match status" value="1"/>
</dbReference>
<keyword evidence="3" id="KW-1185">Reference proteome</keyword>
<proteinExistence type="predicted"/>
<dbReference type="Proteomes" id="UP000219338">
    <property type="component" value="Unassembled WGS sequence"/>
</dbReference>
<sequence>MFHSAYLRALQFNDDAMSRVKITRMSADGSSKNFSVLDISKAPPESDLTRADFLECYNNLLEFVTSIGFGERTLQGLNEHLHAMLSDPQFSRWFEAYKGFDMDYRAKLFKDPFIPDPSSKSCKKPRQEAKAHGDERSCPEDTQANGSLHTTPINEMLSDALVPFVPYASGAVESDIEQIHAALPLPASMDAPFSLNGKTTHSYESLTRNMSVSDSTSPVAEQNPPPVMEPTSVPCAQTLTTERRSALVTEAHKVVTPYNAEEWERALKKYNLSQKYPNLVFDLTYGSPIGDPPPLHSTFIPPNMPSTLENPEIIEKYLADEIAAGRMGKGLTVDEAHVFFGGHFRTAPMGVVFDQAKPRVIHNLSARDSDGSSTNSWLDAKDWPTKWYTATMFEDAVVKAPPGTEAAALDWVKAYRCSPIIFEHKKYIACMWKGLIYPNHCAPFGLTSSGGIQGTVADAFNDILHANGIPGVFKWVDDYDILRQPTSQRLVLNGDVQYSYAFDLQKILEISRPLGITWHDVSEKGHDFQCRTTYLGFMWDLETKRVRLSEKKREKYLAKVIAFLQLRPKPVRYSEASSLHGTLQHVCFVYRAGKAYLPALSAFVGHFPNKWVAHHPSKTVWNDLEWWKACLSAPSLGRSLTARQHIDMDIWVDASDWGIGLVVGGYWAAWKLAPGWRSEGREIGWSESIAIELAAQYVTSATTYTDTIFDLRSDNTGVIDAHNMGRSRNPQRNASIRRLSLLLASRNLALAPSYVQSQNNLADPISCGVFGHQGSRLAINFALPDEIRQWLLHV</sequence>